<dbReference type="PANTHER" id="PTHR11706">
    <property type="entry name" value="SOLUTE CARRIER PROTEIN FAMILY 11 MEMBER"/>
    <property type="match status" value="1"/>
</dbReference>
<dbReference type="GO" id="GO:0015293">
    <property type="term" value="F:symporter activity"/>
    <property type="evidence" value="ECO:0007669"/>
    <property type="project" value="UniProtKB-UniRule"/>
</dbReference>
<feature type="transmembrane region" description="Helical" evidence="6">
    <location>
        <begin position="225"/>
        <end position="245"/>
    </location>
</feature>
<dbReference type="GO" id="GO:0034755">
    <property type="term" value="P:iron ion transmembrane transport"/>
    <property type="evidence" value="ECO:0007669"/>
    <property type="project" value="TreeGrafter"/>
</dbReference>
<evidence type="ECO:0000256" key="1">
    <source>
        <dbReference type="ARBA" id="ARBA00004141"/>
    </source>
</evidence>
<feature type="transmembrane region" description="Helical" evidence="6">
    <location>
        <begin position="150"/>
        <end position="168"/>
    </location>
</feature>
<reference evidence="7 8" key="1">
    <citation type="submission" date="2017-05" db="EMBL/GenBank/DDBJ databases">
        <title>Vagococcus spp. assemblies.</title>
        <authorList>
            <person name="Gulvik C.A."/>
        </authorList>
    </citation>
    <scope>NUCLEOTIDE SEQUENCE [LARGE SCALE GENOMIC DNA]</scope>
    <source>
        <strain evidence="7 8">DSM 24756</strain>
    </source>
</reference>
<feature type="transmembrane region" description="Helical" evidence="6">
    <location>
        <begin position="70"/>
        <end position="93"/>
    </location>
</feature>
<feature type="transmembrane region" description="Helical" evidence="6">
    <location>
        <begin position="114"/>
        <end position="144"/>
    </location>
</feature>
<dbReference type="InterPro" id="IPR001046">
    <property type="entry name" value="NRAMP_fam"/>
</dbReference>
<keyword evidence="6" id="KW-0406">Ion transport</keyword>
<dbReference type="NCBIfam" id="NF001923">
    <property type="entry name" value="PRK00701.1"/>
    <property type="match status" value="1"/>
</dbReference>
<dbReference type="Proteomes" id="UP000288669">
    <property type="component" value="Unassembled WGS sequence"/>
</dbReference>
<keyword evidence="8" id="KW-1185">Reference proteome</keyword>
<protein>
    <recommendedName>
        <fullName evidence="6">Divalent metal cation transporter MntH</fullName>
    </recommendedName>
</protein>
<name>A0A430AF87_9ENTE</name>
<evidence type="ECO:0000256" key="5">
    <source>
        <dbReference type="ARBA" id="ARBA00023136"/>
    </source>
</evidence>
<keyword evidence="5 6" id="KW-0472">Membrane</keyword>
<evidence type="ECO:0000313" key="8">
    <source>
        <dbReference type="Proteomes" id="UP000288669"/>
    </source>
</evidence>
<feature type="transmembrane region" description="Helical" evidence="6">
    <location>
        <begin position="36"/>
        <end position="55"/>
    </location>
</feature>
<dbReference type="GO" id="GO:0015086">
    <property type="term" value="F:cadmium ion transmembrane transporter activity"/>
    <property type="evidence" value="ECO:0007669"/>
    <property type="project" value="TreeGrafter"/>
</dbReference>
<dbReference type="EMBL" id="NGJZ01000003">
    <property type="protein sequence ID" value="RSU06410.1"/>
    <property type="molecule type" value="Genomic_DNA"/>
</dbReference>
<dbReference type="GO" id="GO:0005384">
    <property type="term" value="F:manganese ion transmembrane transporter activity"/>
    <property type="evidence" value="ECO:0007669"/>
    <property type="project" value="TreeGrafter"/>
</dbReference>
<comment type="similarity">
    <text evidence="6">Belongs to the NRAMP family.</text>
</comment>
<feature type="transmembrane region" description="Helical" evidence="6">
    <location>
        <begin position="413"/>
        <end position="432"/>
    </location>
</feature>
<gene>
    <name evidence="6" type="primary">mntH</name>
    <name evidence="7" type="ORF">CBF30_09150</name>
</gene>
<comment type="caution">
    <text evidence="7">The sequence shown here is derived from an EMBL/GenBank/DDBJ whole genome shotgun (WGS) entry which is preliminary data.</text>
</comment>
<feature type="transmembrane region" description="Helical" evidence="6">
    <location>
        <begin position="278"/>
        <end position="296"/>
    </location>
</feature>
<feature type="transmembrane region" description="Helical" evidence="6">
    <location>
        <begin position="482"/>
        <end position="505"/>
    </location>
</feature>
<dbReference type="GO" id="GO:0046872">
    <property type="term" value="F:metal ion binding"/>
    <property type="evidence" value="ECO:0007669"/>
    <property type="project" value="UniProtKB-UniRule"/>
</dbReference>
<evidence type="ECO:0000256" key="2">
    <source>
        <dbReference type="ARBA" id="ARBA00022448"/>
    </source>
</evidence>
<dbReference type="PRINTS" id="PR00447">
    <property type="entry name" value="NATRESASSCMP"/>
</dbReference>
<dbReference type="NCBIfam" id="NF037982">
    <property type="entry name" value="Nramp_1"/>
    <property type="match status" value="1"/>
</dbReference>
<dbReference type="AlphaFoldDB" id="A0A430AF87"/>
<comment type="subcellular location">
    <subcellularLocation>
        <location evidence="6">Cell membrane</location>
        <topology evidence="6">Multi-pass membrane protein</topology>
    </subcellularLocation>
    <subcellularLocation>
        <location evidence="1">Membrane</location>
        <topology evidence="1">Multi-pass membrane protein</topology>
    </subcellularLocation>
</comment>
<organism evidence="7 8">
    <name type="scientific">Vagococcus entomophilus</name>
    <dbReference type="NCBI Taxonomy" id="1160095"/>
    <lineage>
        <taxon>Bacteria</taxon>
        <taxon>Bacillati</taxon>
        <taxon>Bacillota</taxon>
        <taxon>Bacilli</taxon>
        <taxon>Lactobacillales</taxon>
        <taxon>Enterococcaceae</taxon>
        <taxon>Vagococcus</taxon>
    </lineage>
</organism>
<proteinExistence type="inferred from homology"/>
<feature type="transmembrane region" description="Helical" evidence="6">
    <location>
        <begin position="375"/>
        <end position="393"/>
    </location>
</feature>
<keyword evidence="6" id="KW-1003">Cell membrane</keyword>
<dbReference type="PANTHER" id="PTHR11706:SF33">
    <property type="entry name" value="NATURAL RESISTANCE-ASSOCIATED MACROPHAGE PROTEIN 2"/>
    <property type="match status" value="1"/>
</dbReference>
<dbReference type="NCBIfam" id="TIGR01197">
    <property type="entry name" value="nramp"/>
    <property type="match status" value="1"/>
</dbReference>
<evidence type="ECO:0000256" key="6">
    <source>
        <dbReference type="HAMAP-Rule" id="MF_00221"/>
    </source>
</evidence>
<evidence type="ECO:0000313" key="7">
    <source>
        <dbReference type="EMBL" id="RSU06410.1"/>
    </source>
</evidence>
<dbReference type="GO" id="GO:0005886">
    <property type="term" value="C:plasma membrane"/>
    <property type="evidence" value="ECO:0007669"/>
    <property type="project" value="UniProtKB-SubCell"/>
</dbReference>
<comment type="function">
    <text evidence="6">H(+)-stimulated, divalent metal cation uptake system.</text>
</comment>
<dbReference type="Pfam" id="PF01566">
    <property type="entry name" value="Nramp"/>
    <property type="match status" value="1"/>
</dbReference>
<sequence>MNNQNKTRKKHLVEYANGPSLEEINGTIEVPKGMSFWKTLFAYSGPGALVAVGYMDPGNWSTSITGGQNFQYLLMSIILISSLIAMLLQYMAAKLGIVSQMDLSQAIRARTSKPLGIVLWILTELAIMATDIAEVIGGAIALYLLFKIPLVIAVFITVFDVLLLLLLTKIGFRKIEAIVVALIFVIFIIFAYQVALSHPDWAQVIKGLVPSAEAFSSSHAVNGQVPLTGTLGIIGATVMPHNLYLHSSVVQSRKIDHDDPEDIARTLRFSTWDSNIQLTMAFFVNSLLLITGVAVFKSGAVADPSFFGLFDALSNPATMSNHVLAQVASSGVLSVLFAVALLASGQNSTITGTLTGQVIMEGFVHMKVPLWVRRLITRLLSVVPVLICVIMSSGKSEVQEHIAINNLMNNSQVFLAFALPFSMLPLLMFTNSRVEMGARFKNSWIIKGLGWISVAGLIFLNMKGLPDQIEGFFGDKATASQLAFADNIAYALIILIVVVLIWTIVELYKGNKRYEAQLQLGNS</sequence>
<keyword evidence="6" id="KW-0769">Symport</keyword>
<keyword evidence="3 6" id="KW-0812">Transmembrane</keyword>
<evidence type="ECO:0000256" key="3">
    <source>
        <dbReference type="ARBA" id="ARBA00022692"/>
    </source>
</evidence>
<comment type="caution">
    <text evidence="6">Lacks conserved residue(s) required for the propagation of feature annotation.</text>
</comment>
<feature type="transmembrane region" description="Helical" evidence="6">
    <location>
        <begin position="175"/>
        <end position="195"/>
    </location>
</feature>
<keyword evidence="2 6" id="KW-0813">Transport</keyword>
<keyword evidence="4 6" id="KW-1133">Transmembrane helix</keyword>
<feature type="transmembrane region" description="Helical" evidence="6">
    <location>
        <begin position="323"/>
        <end position="343"/>
    </location>
</feature>
<dbReference type="HAMAP" id="MF_00221">
    <property type="entry name" value="NRAMP"/>
    <property type="match status" value="1"/>
</dbReference>
<accession>A0A430AF87</accession>
<dbReference type="OrthoDB" id="9787548at2"/>
<dbReference type="RefSeq" id="WP_126825603.1">
    <property type="nucleotide sequence ID" value="NZ_JBHLWU010000001.1"/>
</dbReference>
<evidence type="ECO:0000256" key="4">
    <source>
        <dbReference type="ARBA" id="ARBA00022989"/>
    </source>
</evidence>
<feature type="transmembrane region" description="Helical" evidence="6">
    <location>
        <begin position="444"/>
        <end position="462"/>
    </location>
</feature>